<reference evidence="2" key="1">
    <citation type="submission" date="2015-04" db="EMBL/GenBank/DDBJ databases">
        <title>The genome sequence of the plant pathogenic Rhizarian Plasmodiophora brassicae reveals insights in its biotrophic life cycle and the origin of chitin synthesis.</title>
        <authorList>
            <person name="Schwelm A."/>
            <person name="Fogelqvist J."/>
            <person name="Knaust A."/>
            <person name="Julke S."/>
            <person name="Lilja T."/>
            <person name="Dhandapani V."/>
            <person name="Bonilla-Rosso G."/>
            <person name="Karlsson M."/>
            <person name="Shevchenko A."/>
            <person name="Choi S.R."/>
            <person name="Kim H.G."/>
            <person name="Park J.Y."/>
            <person name="Lim Y.P."/>
            <person name="Ludwig-Muller J."/>
            <person name="Dixelius C."/>
        </authorList>
    </citation>
    <scope>NUCLEOTIDE SEQUENCE</scope>
    <source>
        <tissue evidence="2">Potato root galls</tissue>
    </source>
</reference>
<organism evidence="2">
    <name type="scientific">Spongospora subterranea</name>
    <dbReference type="NCBI Taxonomy" id="70186"/>
    <lineage>
        <taxon>Eukaryota</taxon>
        <taxon>Sar</taxon>
        <taxon>Rhizaria</taxon>
        <taxon>Endomyxa</taxon>
        <taxon>Phytomyxea</taxon>
        <taxon>Plasmodiophorida</taxon>
        <taxon>Plasmodiophoridae</taxon>
        <taxon>Spongospora</taxon>
    </lineage>
</organism>
<proteinExistence type="predicted"/>
<protein>
    <submittedName>
        <fullName evidence="2">Uncharacterized protein</fullName>
    </submittedName>
</protein>
<dbReference type="AlphaFoldDB" id="A0A0H5QFC8"/>
<accession>A0A0H5QFC8</accession>
<keyword evidence="1" id="KW-0472">Membrane</keyword>
<keyword evidence="1" id="KW-1133">Transmembrane helix</keyword>
<dbReference type="EMBL" id="HACM01000306">
    <property type="protein sequence ID" value="CRZ00748.1"/>
    <property type="molecule type" value="Transcribed_RNA"/>
</dbReference>
<evidence type="ECO:0000256" key="1">
    <source>
        <dbReference type="SAM" id="Phobius"/>
    </source>
</evidence>
<dbReference type="EMBL" id="HACM01000304">
    <property type="protein sequence ID" value="CRZ00746.1"/>
    <property type="molecule type" value="Transcribed_RNA"/>
</dbReference>
<sequence length="122" mass="13764">MNLTCPDGIAIFATFAGGIYILSIFSLKLNASSSTNNWFRWKTDTVQYLADRDIILSDHTVRLPKQCPRLLDSTNQMIAMARINSISRIQLPSNSRFWSPLKILLAVNWGLFSPNSLKCSKL</sequence>
<feature type="transmembrane region" description="Helical" evidence="1">
    <location>
        <begin position="6"/>
        <end position="27"/>
    </location>
</feature>
<name>A0A0H5QFC8_9EUKA</name>
<evidence type="ECO:0000313" key="2">
    <source>
        <dbReference type="EMBL" id="CRZ00748.1"/>
    </source>
</evidence>
<keyword evidence="1" id="KW-0812">Transmembrane</keyword>